<dbReference type="AlphaFoldDB" id="A0ABD0L142"/>
<keyword evidence="1" id="KW-1133">Transmembrane helix</keyword>
<dbReference type="PANTHER" id="PTHR21824">
    <property type="entry name" value="TRANSMEMBRANE PROTEIN 177"/>
    <property type="match status" value="1"/>
</dbReference>
<keyword evidence="3" id="KW-1185">Reference proteome</keyword>
<keyword evidence="1" id="KW-0812">Transmembrane</keyword>
<evidence type="ECO:0000313" key="2">
    <source>
        <dbReference type="EMBL" id="KAK7493214.1"/>
    </source>
</evidence>
<dbReference type="InterPro" id="IPR026620">
    <property type="entry name" value="TMEM177"/>
</dbReference>
<protein>
    <recommendedName>
        <fullName evidence="4">Transmembrane protein 177</fullName>
    </recommendedName>
</protein>
<name>A0ABD0L142_9CAEN</name>
<evidence type="ECO:0008006" key="4">
    <source>
        <dbReference type="Google" id="ProtNLM"/>
    </source>
</evidence>
<evidence type="ECO:0000313" key="3">
    <source>
        <dbReference type="Proteomes" id="UP001519460"/>
    </source>
</evidence>
<evidence type="ECO:0000256" key="1">
    <source>
        <dbReference type="SAM" id="Phobius"/>
    </source>
</evidence>
<gene>
    <name evidence="2" type="ORF">BaRGS_00015551</name>
</gene>
<dbReference type="Proteomes" id="UP001519460">
    <property type="component" value="Unassembled WGS sequence"/>
</dbReference>
<keyword evidence="1" id="KW-0472">Membrane</keyword>
<comment type="caution">
    <text evidence="2">The sequence shown here is derived from an EMBL/GenBank/DDBJ whole genome shotgun (WGS) entry which is preliminary data.</text>
</comment>
<accession>A0ABD0L142</accession>
<feature type="transmembrane region" description="Helical" evidence="1">
    <location>
        <begin position="158"/>
        <end position="181"/>
    </location>
</feature>
<reference evidence="2 3" key="1">
    <citation type="journal article" date="2023" name="Sci. Data">
        <title>Genome assembly of the Korean intertidal mud-creeper Batillaria attramentaria.</title>
        <authorList>
            <person name="Patra A.K."/>
            <person name="Ho P.T."/>
            <person name="Jun S."/>
            <person name="Lee S.J."/>
            <person name="Kim Y."/>
            <person name="Won Y.J."/>
        </authorList>
    </citation>
    <scope>NUCLEOTIDE SEQUENCE [LARGE SCALE GENOMIC DNA]</scope>
    <source>
        <strain evidence="2">Wonlab-2016</strain>
    </source>
</reference>
<sequence length="308" mass="34534">MQYTAAAGTAGLYVALVYPQLWGLKRYREMLQMYRDGEPQPVDPDSQRMGQKVLDTVMWDPVSEANVEFFTAYGQDIVHRGSTFSSYGAIIGVPISFTYRSADDVDKEKITLNNQSIDWNTPAGKQLLESMILSEKAREFAIARELFYLHTYHIHVRGLLFCSCCFASYWMGAAINAVYRLTQRTPVIVRASVFGLIAGVGATVYCLASDAYSWYIDRKVDRQAAALGCEYAEGGVEFYTKLLQRNIALRSLMGPDGGKKYTAYGNDIHFWRSPCVPLTTRRDDLLEAVKRFEKTSEPKSVASAAQPA</sequence>
<dbReference type="EMBL" id="JACVVK020000095">
    <property type="protein sequence ID" value="KAK7493214.1"/>
    <property type="molecule type" value="Genomic_DNA"/>
</dbReference>
<dbReference type="PANTHER" id="PTHR21824:SF4">
    <property type="entry name" value="TRANSMEMBRANE PROTEIN 177"/>
    <property type="match status" value="1"/>
</dbReference>
<feature type="transmembrane region" description="Helical" evidence="1">
    <location>
        <begin position="6"/>
        <end position="24"/>
    </location>
</feature>
<feature type="transmembrane region" description="Helical" evidence="1">
    <location>
        <begin position="187"/>
        <end position="208"/>
    </location>
</feature>
<proteinExistence type="predicted"/>
<organism evidence="2 3">
    <name type="scientific">Batillaria attramentaria</name>
    <dbReference type="NCBI Taxonomy" id="370345"/>
    <lineage>
        <taxon>Eukaryota</taxon>
        <taxon>Metazoa</taxon>
        <taxon>Spiralia</taxon>
        <taxon>Lophotrochozoa</taxon>
        <taxon>Mollusca</taxon>
        <taxon>Gastropoda</taxon>
        <taxon>Caenogastropoda</taxon>
        <taxon>Sorbeoconcha</taxon>
        <taxon>Cerithioidea</taxon>
        <taxon>Batillariidae</taxon>
        <taxon>Batillaria</taxon>
    </lineage>
</organism>